<gene>
    <name evidence="2" type="ORF">HNP55_003824</name>
</gene>
<protein>
    <recommendedName>
        <fullName evidence="4">DUF2145 domain-containing protein</fullName>
    </recommendedName>
</protein>
<reference evidence="2 3" key="1">
    <citation type="submission" date="2020-08" db="EMBL/GenBank/DDBJ databases">
        <title>Functional genomics of gut bacteria from endangered species of beetles.</title>
        <authorList>
            <person name="Carlos-Shanley C."/>
        </authorList>
    </citation>
    <scope>NUCLEOTIDE SEQUENCE [LARGE SCALE GENOMIC DNA]</scope>
    <source>
        <strain evidence="2 3">S00239</strain>
    </source>
</reference>
<evidence type="ECO:0008006" key="4">
    <source>
        <dbReference type="Google" id="ProtNLM"/>
    </source>
</evidence>
<name>A0A840LJ25_9BURK</name>
<dbReference type="EMBL" id="JACHLP010000008">
    <property type="protein sequence ID" value="MBB4845277.1"/>
    <property type="molecule type" value="Genomic_DNA"/>
</dbReference>
<evidence type="ECO:0000313" key="3">
    <source>
        <dbReference type="Proteomes" id="UP000562027"/>
    </source>
</evidence>
<sequence length="293" mass="32398">MIRSLLAAGCLLLGTAAQASSTGYCDRPAPADAASQHKLLRFAEIVKNELNQSGRGLALVARSGLDLARFDQRYSHAGLSLRESENTPWSVRQLYFACDEGRPRIFDQGMAGFVLGGDDPRLGYISLLFLPPEASARLERAALDKGLALQLLNPRYSANAYAFGLQYQNCNQWVAEMLAAAWGEGVNDRAQAQAWLQAQDYRPTTMALGWRPLQWLGAFIPWVHSEDHPEQDLADLRYRVSMPASLEAFVRAQWPGSQRVELCHTENRVVLRRGWEPIAAGCVAGADDLVLDL</sequence>
<accession>A0A840LJ25</accession>
<evidence type="ECO:0000256" key="1">
    <source>
        <dbReference type="SAM" id="SignalP"/>
    </source>
</evidence>
<dbReference type="Proteomes" id="UP000562027">
    <property type="component" value="Unassembled WGS sequence"/>
</dbReference>
<dbReference type="Pfam" id="PF09916">
    <property type="entry name" value="DUF2145"/>
    <property type="match status" value="1"/>
</dbReference>
<organism evidence="2 3">
    <name type="scientific">Roseateles oligotrophus</name>
    <dbReference type="NCBI Taxonomy" id="1769250"/>
    <lineage>
        <taxon>Bacteria</taxon>
        <taxon>Pseudomonadati</taxon>
        <taxon>Pseudomonadota</taxon>
        <taxon>Betaproteobacteria</taxon>
        <taxon>Burkholderiales</taxon>
        <taxon>Sphaerotilaceae</taxon>
        <taxon>Roseateles</taxon>
    </lineage>
</organism>
<keyword evidence="1" id="KW-0732">Signal</keyword>
<proteinExistence type="predicted"/>
<dbReference type="RefSeq" id="WP_221439682.1">
    <property type="nucleotide sequence ID" value="NZ_JACHLP010000008.1"/>
</dbReference>
<dbReference type="PIRSF" id="PIRSF028477">
    <property type="entry name" value="UCP028477"/>
    <property type="match status" value="1"/>
</dbReference>
<dbReference type="InterPro" id="IPR014547">
    <property type="entry name" value="UCP028477"/>
</dbReference>
<dbReference type="AlphaFoldDB" id="A0A840LJ25"/>
<evidence type="ECO:0000313" key="2">
    <source>
        <dbReference type="EMBL" id="MBB4845277.1"/>
    </source>
</evidence>
<feature type="signal peptide" evidence="1">
    <location>
        <begin position="1"/>
        <end position="19"/>
    </location>
</feature>
<feature type="chain" id="PRO_5032371713" description="DUF2145 domain-containing protein" evidence="1">
    <location>
        <begin position="20"/>
        <end position="293"/>
    </location>
</feature>
<keyword evidence="3" id="KW-1185">Reference proteome</keyword>
<comment type="caution">
    <text evidence="2">The sequence shown here is derived from an EMBL/GenBank/DDBJ whole genome shotgun (WGS) entry which is preliminary data.</text>
</comment>